<dbReference type="PANTHER" id="PTHR11061">
    <property type="entry name" value="RNA M5U METHYLTRANSFERASE"/>
    <property type="match status" value="1"/>
</dbReference>
<dbReference type="Gene3D" id="2.40.50.1070">
    <property type="match status" value="1"/>
</dbReference>
<sequence length="450" mass="48917">MELLISSVNSAGDGVARDGDFVIFVPYALPGERVRVEIGLVKKTYARARLIEVLEPSNSRVMPSCPLYGRCGGCQLQHASYGMQLKIKSMTVKDALRRIGGLSVDSVEECQASPKRFGYRNKAIVPVRRHGSGGAIGFYEPFSHRVVPLRGDCPVMSNSVNRVLEGAISFLTPRISKGILPPYGEGREPSGLIRELVVRSGERTGDVVLSLVMRGKPRGTFKAEVERLWGFMKGLGVGGVSVFCNRSDGNFVWNGSFVWEGGSRVVREVFGGLTLSYDVTSFFQVNTSQAEAMFCHVRDLVASVGADNVLELYCGVGSLTCLLAQGGHQVTAVEEWPYAVDQLRDNLEINGLSHRARPFLGAAELVIGDLDGGFDLVVLDPPRGGCDSAVIDAIAKKGIRHVIYISCNPATMSRDLRLLVDNGYSIASVRPFDMFPQTSHVECVALVERK</sequence>
<dbReference type="InterPro" id="IPR029063">
    <property type="entry name" value="SAM-dependent_MTases_sf"/>
</dbReference>
<dbReference type="AlphaFoldDB" id="H0URP1"/>
<evidence type="ECO:0000256" key="4">
    <source>
        <dbReference type="PROSITE-ProRule" id="PRU01024"/>
    </source>
</evidence>
<feature type="active site" description="Nucleophile" evidence="4">
    <location>
        <position position="407"/>
    </location>
</feature>
<dbReference type="GO" id="GO:0070475">
    <property type="term" value="P:rRNA base methylation"/>
    <property type="evidence" value="ECO:0007669"/>
    <property type="project" value="TreeGrafter"/>
</dbReference>
<dbReference type="Proteomes" id="UP000005730">
    <property type="component" value="Chromosome"/>
</dbReference>
<evidence type="ECO:0000313" key="7">
    <source>
        <dbReference type="EMBL" id="EHM09980.1"/>
    </source>
</evidence>
<evidence type="ECO:0000313" key="8">
    <source>
        <dbReference type="Proteomes" id="UP000005730"/>
    </source>
</evidence>
<proteinExistence type="inferred from homology"/>
<dbReference type="InterPro" id="IPR030390">
    <property type="entry name" value="MeTrfase_TrmA_AS"/>
</dbReference>
<evidence type="ECO:0000256" key="2">
    <source>
        <dbReference type="ARBA" id="ARBA00022679"/>
    </source>
</evidence>
<dbReference type="Gene3D" id="3.40.50.150">
    <property type="entry name" value="Vaccinia Virus protein VP39"/>
    <property type="match status" value="1"/>
</dbReference>
<feature type="binding site" evidence="4">
    <location>
        <position position="380"/>
    </location>
    <ligand>
        <name>S-adenosyl-L-methionine</name>
        <dbReference type="ChEBI" id="CHEBI:59789"/>
    </ligand>
</feature>
<reference evidence="7 8" key="1">
    <citation type="submission" date="2011-10" db="EMBL/GenBank/DDBJ databases">
        <title>The Noncontiguous Finished genome of Thermanaerovibrio velox DSM 12556.</title>
        <authorList>
            <consortium name="US DOE Joint Genome Institute (JGI-PGF)"/>
            <person name="Lucas S."/>
            <person name="Copeland A."/>
            <person name="Lapidus A."/>
            <person name="Glavina del Rio T."/>
            <person name="Dalin E."/>
            <person name="Tice H."/>
            <person name="Bruce D."/>
            <person name="Goodwin L."/>
            <person name="Pitluck S."/>
            <person name="Peters L."/>
            <person name="Mikhailova N."/>
            <person name="Teshima H."/>
            <person name="Kyrpides N."/>
            <person name="Mavromatis K."/>
            <person name="Ivanova N."/>
            <person name="Markowitz V."/>
            <person name="Cheng J.-F."/>
            <person name="Hugenholtz P."/>
            <person name="Woyke T."/>
            <person name="Wu D."/>
            <person name="Spring S."/>
            <person name="Brambilla E.-M."/>
            <person name="Klenk H.-P."/>
            <person name="Eisen J.A."/>
        </authorList>
    </citation>
    <scope>NUCLEOTIDE SEQUENCE [LARGE SCALE GENOMIC DNA]</scope>
    <source>
        <strain evidence="7 8">DSM 12556</strain>
    </source>
</reference>
<dbReference type="GO" id="GO:0070041">
    <property type="term" value="F:rRNA (uridine-C5-)-methyltransferase activity"/>
    <property type="evidence" value="ECO:0007669"/>
    <property type="project" value="TreeGrafter"/>
</dbReference>
<dbReference type="InterPro" id="IPR010280">
    <property type="entry name" value="U5_MeTrfase_fam"/>
</dbReference>
<protein>
    <submittedName>
        <fullName evidence="7">23S rRNA (Uracil-5-)-methyltransferase RumA</fullName>
    </submittedName>
</protein>
<name>H0URP1_9BACT</name>
<accession>H0URP1</accession>
<evidence type="ECO:0000256" key="1">
    <source>
        <dbReference type="ARBA" id="ARBA00022603"/>
    </source>
</evidence>
<evidence type="ECO:0000256" key="3">
    <source>
        <dbReference type="ARBA" id="ARBA00022691"/>
    </source>
</evidence>
<dbReference type="CDD" id="cd02440">
    <property type="entry name" value="AdoMet_MTases"/>
    <property type="match status" value="1"/>
</dbReference>
<dbReference type="RefSeq" id="WP_006583474.1">
    <property type="nucleotide sequence ID" value="NZ_CM001377.1"/>
</dbReference>
<dbReference type="STRING" id="926567.TheveDRAFT_0841"/>
<dbReference type="InterPro" id="IPR012340">
    <property type="entry name" value="NA-bd_OB-fold"/>
</dbReference>
<dbReference type="PROSITE" id="PS50926">
    <property type="entry name" value="TRAM"/>
    <property type="match status" value="1"/>
</dbReference>
<dbReference type="SUPFAM" id="SSF53335">
    <property type="entry name" value="S-adenosyl-L-methionine-dependent methyltransferases"/>
    <property type="match status" value="1"/>
</dbReference>
<keyword evidence="8" id="KW-1185">Reference proteome</keyword>
<organism evidence="7 8">
    <name type="scientific">Thermanaerovibrio velox DSM 12556</name>
    <dbReference type="NCBI Taxonomy" id="926567"/>
    <lineage>
        <taxon>Bacteria</taxon>
        <taxon>Thermotogati</taxon>
        <taxon>Synergistota</taxon>
        <taxon>Synergistia</taxon>
        <taxon>Synergistales</taxon>
        <taxon>Synergistaceae</taxon>
        <taxon>Thermanaerovibrio</taxon>
    </lineage>
</organism>
<keyword evidence="1 4" id="KW-0489">Methyltransferase</keyword>
<dbReference type="PROSITE" id="PS51687">
    <property type="entry name" value="SAM_MT_RNA_M5U"/>
    <property type="match status" value="1"/>
</dbReference>
<dbReference type="PROSITE" id="PS01231">
    <property type="entry name" value="TRMA_2"/>
    <property type="match status" value="1"/>
</dbReference>
<dbReference type="InterPro" id="IPR030391">
    <property type="entry name" value="MeTrfase_TrmA_CS"/>
</dbReference>
<evidence type="ECO:0000259" key="6">
    <source>
        <dbReference type="PROSITE" id="PS50926"/>
    </source>
</evidence>
<dbReference type="SUPFAM" id="SSF50249">
    <property type="entry name" value="Nucleic acid-binding proteins"/>
    <property type="match status" value="1"/>
</dbReference>
<dbReference type="eggNOG" id="COG2265">
    <property type="taxonomic scope" value="Bacteria"/>
</dbReference>
<feature type="binding site" evidence="4">
    <location>
        <position position="313"/>
    </location>
    <ligand>
        <name>S-adenosyl-L-methionine</name>
        <dbReference type="ChEBI" id="CHEBI:59789"/>
    </ligand>
</feature>
<dbReference type="PROSITE" id="PS01230">
    <property type="entry name" value="TRMA_1"/>
    <property type="match status" value="1"/>
</dbReference>
<gene>
    <name evidence="7" type="ORF">TheveDRAFT_0841</name>
</gene>
<dbReference type="Pfam" id="PF05958">
    <property type="entry name" value="tRNA_U5-meth_tr"/>
    <property type="match status" value="1"/>
</dbReference>
<dbReference type="Pfam" id="PF01938">
    <property type="entry name" value="TRAM"/>
    <property type="match status" value="1"/>
</dbReference>
<dbReference type="HOGENOM" id="CLU_014689_7_0_0"/>
<dbReference type="InterPro" id="IPR002792">
    <property type="entry name" value="TRAM_dom"/>
</dbReference>
<feature type="active site" evidence="5">
    <location>
        <position position="407"/>
    </location>
</feature>
<feature type="binding site" evidence="4">
    <location>
        <position position="284"/>
    </location>
    <ligand>
        <name>S-adenosyl-L-methionine</name>
        <dbReference type="ChEBI" id="CHEBI:59789"/>
    </ligand>
</feature>
<dbReference type="NCBIfam" id="TIGR00479">
    <property type="entry name" value="rumA"/>
    <property type="match status" value="1"/>
</dbReference>
<dbReference type="EMBL" id="CM001377">
    <property type="protein sequence ID" value="EHM09980.1"/>
    <property type="molecule type" value="Genomic_DNA"/>
</dbReference>
<keyword evidence="3 4" id="KW-0949">S-adenosyl-L-methionine</keyword>
<dbReference type="PANTHER" id="PTHR11061:SF30">
    <property type="entry name" value="TRNA (URACIL(54)-C(5))-METHYLTRANSFERASE"/>
    <property type="match status" value="1"/>
</dbReference>
<comment type="similarity">
    <text evidence="4">Belongs to the class I-like SAM-binding methyltransferase superfamily. RNA M5U methyltransferase family.</text>
</comment>
<feature type="binding site" evidence="4">
    <location>
        <position position="334"/>
    </location>
    <ligand>
        <name>S-adenosyl-L-methionine</name>
        <dbReference type="ChEBI" id="CHEBI:59789"/>
    </ligand>
</feature>
<evidence type="ECO:0000256" key="5">
    <source>
        <dbReference type="PROSITE-ProRule" id="PRU10015"/>
    </source>
</evidence>
<feature type="domain" description="TRAM" evidence="6">
    <location>
        <begin position="1"/>
        <end position="52"/>
    </location>
</feature>
<dbReference type="Gene3D" id="2.40.50.140">
    <property type="entry name" value="Nucleic acid-binding proteins"/>
    <property type="match status" value="1"/>
</dbReference>
<keyword evidence="2 4" id="KW-0808">Transferase</keyword>